<keyword evidence="1" id="KW-0147">Chitin-binding</keyword>
<feature type="domain" description="Chitin-binding type-2" evidence="7">
    <location>
        <begin position="98"/>
        <end position="153"/>
    </location>
</feature>
<dbReference type="Proteomes" id="UP001497644">
    <property type="component" value="Chromosome 2"/>
</dbReference>
<dbReference type="SUPFAM" id="SSF57625">
    <property type="entry name" value="Invertebrate chitin-binding proteins"/>
    <property type="match status" value="8"/>
</dbReference>
<dbReference type="SMART" id="SM00494">
    <property type="entry name" value="ChtBD2"/>
    <property type="match status" value="8"/>
</dbReference>
<keyword evidence="9" id="KW-1185">Reference proteome</keyword>
<dbReference type="PANTHER" id="PTHR23301:SF0">
    <property type="entry name" value="CHITIN-BINDING TYPE-2 DOMAIN-CONTAINING PROTEIN-RELATED"/>
    <property type="match status" value="1"/>
</dbReference>
<accession>A0AAV2NM36</accession>
<keyword evidence="3" id="KW-0677">Repeat</keyword>
<evidence type="ECO:0000256" key="2">
    <source>
        <dbReference type="ARBA" id="ARBA00022729"/>
    </source>
</evidence>
<evidence type="ECO:0000259" key="7">
    <source>
        <dbReference type="PROSITE" id="PS50940"/>
    </source>
</evidence>
<feature type="domain" description="Chitin-binding type-2" evidence="7">
    <location>
        <begin position="716"/>
        <end position="774"/>
    </location>
</feature>
<dbReference type="PANTHER" id="PTHR23301">
    <property type="entry name" value="CHITIN BINDING PERITROPHIN-A"/>
    <property type="match status" value="1"/>
</dbReference>
<feature type="domain" description="Chitin-binding type-2" evidence="7">
    <location>
        <begin position="494"/>
        <end position="552"/>
    </location>
</feature>
<reference evidence="8" key="1">
    <citation type="submission" date="2024-04" db="EMBL/GenBank/DDBJ databases">
        <authorList>
            <consortium name="Molecular Ecology Group"/>
        </authorList>
    </citation>
    <scope>NUCLEOTIDE SEQUENCE</scope>
</reference>
<dbReference type="AlphaFoldDB" id="A0AAV2NM36"/>
<dbReference type="Gene3D" id="2.170.140.10">
    <property type="entry name" value="Chitin binding domain"/>
    <property type="match status" value="8"/>
</dbReference>
<feature type="domain" description="Chitin-binding type-2" evidence="7">
    <location>
        <begin position="223"/>
        <end position="280"/>
    </location>
</feature>
<feature type="domain" description="Chitin-binding type-2" evidence="7">
    <location>
        <begin position="305"/>
        <end position="364"/>
    </location>
</feature>
<dbReference type="InterPro" id="IPR051940">
    <property type="entry name" value="Chitin_bind-dev_reg"/>
</dbReference>
<evidence type="ECO:0000313" key="8">
    <source>
        <dbReference type="EMBL" id="CAL1680517.1"/>
    </source>
</evidence>
<gene>
    <name evidence="8" type="ORF">LPLAT_LOCUS6520</name>
</gene>
<evidence type="ECO:0000256" key="5">
    <source>
        <dbReference type="ARBA" id="ARBA00023180"/>
    </source>
</evidence>
<dbReference type="GO" id="GO:0008061">
    <property type="term" value="F:chitin binding"/>
    <property type="evidence" value="ECO:0007669"/>
    <property type="project" value="UniProtKB-KW"/>
</dbReference>
<evidence type="ECO:0000313" key="9">
    <source>
        <dbReference type="Proteomes" id="UP001497644"/>
    </source>
</evidence>
<evidence type="ECO:0000256" key="6">
    <source>
        <dbReference type="SAM" id="MobiDB-lite"/>
    </source>
</evidence>
<dbReference type="InterPro" id="IPR036508">
    <property type="entry name" value="Chitin-bd_dom_sf"/>
</dbReference>
<dbReference type="GO" id="GO:0005576">
    <property type="term" value="C:extracellular region"/>
    <property type="evidence" value="ECO:0007669"/>
    <property type="project" value="InterPro"/>
</dbReference>
<keyword evidence="4" id="KW-1015">Disulfide bond</keyword>
<proteinExistence type="predicted"/>
<protein>
    <recommendedName>
        <fullName evidence="7">Chitin-binding type-2 domain-containing protein</fullName>
    </recommendedName>
</protein>
<evidence type="ECO:0000256" key="3">
    <source>
        <dbReference type="ARBA" id="ARBA00022737"/>
    </source>
</evidence>
<feature type="domain" description="Chitin-binding type-2" evidence="7">
    <location>
        <begin position="605"/>
        <end position="663"/>
    </location>
</feature>
<dbReference type="PROSITE" id="PS50940">
    <property type="entry name" value="CHIT_BIND_II"/>
    <property type="match status" value="8"/>
</dbReference>
<feature type="domain" description="Chitin-binding type-2" evidence="7">
    <location>
        <begin position="163"/>
        <end position="222"/>
    </location>
</feature>
<dbReference type="InterPro" id="IPR002557">
    <property type="entry name" value="Chitin-bd_dom"/>
</dbReference>
<dbReference type="Pfam" id="PF01607">
    <property type="entry name" value="CBM_14"/>
    <property type="match status" value="8"/>
</dbReference>
<name>A0AAV2NM36_9HYME</name>
<evidence type="ECO:0000256" key="1">
    <source>
        <dbReference type="ARBA" id="ARBA00022669"/>
    </source>
</evidence>
<dbReference type="EMBL" id="OZ034825">
    <property type="protein sequence ID" value="CAL1680517.1"/>
    <property type="molecule type" value="Genomic_DNA"/>
</dbReference>
<keyword evidence="2" id="KW-0732">Signal</keyword>
<feature type="region of interest" description="Disordered" evidence="6">
    <location>
        <begin position="281"/>
        <end position="309"/>
    </location>
</feature>
<feature type="domain" description="Chitin-binding type-2" evidence="7">
    <location>
        <begin position="383"/>
        <end position="441"/>
    </location>
</feature>
<organism evidence="8 9">
    <name type="scientific">Lasius platythorax</name>
    <dbReference type="NCBI Taxonomy" id="488582"/>
    <lineage>
        <taxon>Eukaryota</taxon>
        <taxon>Metazoa</taxon>
        <taxon>Ecdysozoa</taxon>
        <taxon>Arthropoda</taxon>
        <taxon>Hexapoda</taxon>
        <taxon>Insecta</taxon>
        <taxon>Pterygota</taxon>
        <taxon>Neoptera</taxon>
        <taxon>Endopterygota</taxon>
        <taxon>Hymenoptera</taxon>
        <taxon>Apocrita</taxon>
        <taxon>Aculeata</taxon>
        <taxon>Formicoidea</taxon>
        <taxon>Formicidae</taxon>
        <taxon>Formicinae</taxon>
        <taxon>Lasius</taxon>
        <taxon>Lasius</taxon>
    </lineage>
</organism>
<sequence length="778" mass="88622">MRSQFTLQSNSSCMRLSGKCKLQLYSLKHCEKYNYYCVTRYFLANRDNNDVVDFVVADSDFAATFSVANNDYNSSPSNNYGSLRKTSKRVSSQRINCQSKCYPEGRAFQHEINCSSYYLCSEGKKILKHCTAGLHFNVTLQICDYPAKPGCDLTAKFLPTTTLATCPPSGSAEKVLLPHECACELYYECVDGNQVQRKCPNGLHFDRIEKDCKEPDKANCPYVCPCPSSSEKVLLPHECKCEHYYECVKGKRALRTCPNGQHFDSIQKICMHPDEANCATDTPEPTTTTTDTTITTTTEAPDKPRKKCPPKGSTEIARIAHPFVCNMYYLCVNGIKILLMCPIGMHFDYVREVCDWAFIVKCIRPIPTNDILIDNDLDPSTCIGTCPEEDPEYAVLLPNEDCKKFCLCSNGFAWVQPCPEPLYFDSIDKVCKNKRDAVCAERLFNQDRASMLHRMVDDENSVQPLNEENNDEQEIRDNSWSKVRIYNLDPSTCIGTCPEEDPEYAVLLPNEDCKMFCLCSNGFAWVQPCPVPLYFDSIDKVCKNKRDAVCGERLFNQDRASMLHRIVDDENSVQPLNEENNDEQEIRDNSWSKVRTYNLDPSTCIGTCPEEDPEYAVLLPNEDCKKFCMCSNSFAWVQPCPVPLYFDSIDKVCKNKRDAVCAERSFNQDRASMLYRMVDDENSVQPLNEENNDEQEIRDNSWSKVRIYNLDPSTCIGTCPEEDPEYAVLLPNEDCKKFCMCSNSFAWVQPCPVPLYFDSIDKVCKNKRDAVCAIRSFN</sequence>
<keyword evidence="5" id="KW-0325">Glycoprotein</keyword>
<evidence type="ECO:0000256" key="4">
    <source>
        <dbReference type="ARBA" id="ARBA00023157"/>
    </source>
</evidence>
<feature type="compositionally biased region" description="Low complexity" evidence="6">
    <location>
        <begin position="281"/>
        <end position="299"/>
    </location>
</feature>